<name>A0A7C8MFC0_9PLEO</name>
<organism evidence="1 2">
    <name type="scientific">Massariosphaeria phaeospora</name>
    <dbReference type="NCBI Taxonomy" id="100035"/>
    <lineage>
        <taxon>Eukaryota</taxon>
        <taxon>Fungi</taxon>
        <taxon>Dikarya</taxon>
        <taxon>Ascomycota</taxon>
        <taxon>Pezizomycotina</taxon>
        <taxon>Dothideomycetes</taxon>
        <taxon>Pleosporomycetidae</taxon>
        <taxon>Pleosporales</taxon>
        <taxon>Pleosporales incertae sedis</taxon>
        <taxon>Massariosphaeria</taxon>
    </lineage>
</organism>
<evidence type="ECO:0000313" key="1">
    <source>
        <dbReference type="EMBL" id="KAF2877058.1"/>
    </source>
</evidence>
<sequence>MVQPALSEEQTKLFTSGISAETAFKELAEFYGKLIEAQGLLDSGFVNRHKGPHLSSLLRKIPLNFIFYPIATMDNIYAWVSLRWDLLQKICGLHGMKEILNTEFAWIATNFAVLPPTLKLTRSPLRQLSDESVDLCVTHVLRALVKLKSADIDPDGLTLKPYRPEHAKSIVTVFAYAMDRSKLGPRNREKRIAILRFADLKELVKMSKITTTAAGRCAATLQEALALGLLDSPFVMDPKSQLPFILPGYPLFNEHYLKAMVFIFGDDYTHSMPTGLRIPPLPTRIMSNNPNVNVLLQAGQDFISNFYRKSCARAHSAIFLIGLEKMCELLELVRDPSNPRAVLPNVSLEHMHAATALFDKFKVIEKKGWMDVAAQDTSYISTYLAAHEKFWKEQMRMAGQ</sequence>
<gene>
    <name evidence="1" type="ORF">BDV95DRAFT_614316</name>
</gene>
<accession>A0A7C8MFC0</accession>
<protein>
    <submittedName>
        <fullName evidence="1">Uncharacterized protein</fullName>
    </submittedName>
</protein>
<dbReference type="Proteomes" id="UP000481861">
    <property type="component" value="Unassembled WGS sequence"/>
</dbReference>
<proteinExistence type="predicted"/>
<dbReference type="AlphaFoldDB" id="A0A7C8MFC0"/>
<dbReference type="EMBL" id="JAADJZ010000002">
    <property type="protein sequence ID" value="KAF2877058.1"/>
    <property type="molecule type" value="Genomic_DNA"/>
</dbReference>
<keyword evidence="2" id="KW-1185">Reference proteome</keyword>
<evidence type="ECO:0000313" key="2">
    <source>
        <dbReference type="Proteomes" id="UP000481861"/>
    </source>
</evidence>
<reference evidence="1 2" key="1">
    <citation type="submission" date="2020-01" db="EMBL/GenBank/DDBJ databases">
        <authorList>
            <consortium name="DOE Joint Genome Institute"/>
            <person name="Haridas S."/>
            <person name="Albert R."/>
            <person name="Binder M."/>
            <person name="Bloem J."/>
            <person name="Labutti K."/>
            <person name="Salamov A."/>
            <person name="Andreopoulos B."/>
            <person name="Baker S.E."/>
            <person name="Barry K."/>
            <person name="Bills G."/>
            <person name="Bluhm B.H."/>
            <person name="Cannon C."/>
            <person name="Castanera R."/>
            <person name="Culley D.E."/>
            <person name="Daum C."/>
            <person name="Ezra D."/>
            <person name="Gonzalez J.B."/>
            <person name="Henrissat B."/>
            <person name="Kuo A."/>
            <person name="Liang C."/>
            <person name="Lipzen A."/>
            <person name="Lutzoni F."/>
            <person name="Magnuson J."/>
            <person name="Mondo S."/>
            <person name="Nolan M."/>
            <person name="Ohm R."/>
            <person name="Pangilinan J."/>
            <person name="Park H.-J.H."/>
            <person name="Ramirez L."/>
            <person name="Alfaro M."/>
            <person name="Sun H."/>
            <person name="Tritt A."/>
            <person name="Yoshinaga Y."/>
            <person name="Zwiers L.-H.L."/>
            <person name="Turgeon B.G."/>
            <person name="Goodwin S.B."/>
            <person name="Spatafora J.W."/>
            <person name="Crous P.W."/>
            <person name="Grigoriev I.V."/>
        </authorList>
    </citation>
    <scope>NUCLEOTIDE SEQUENCE [LARGE SCALE GENOMIC DNA]</scope>
    <source>
        <strain evidence="1 2">CBS 611.86</strain>
    </source>
</reference>
<comment type="caution">
    <text evidence="1">The sequence shown here is derived from an EMBL/GenBank/DDBJ whole genome shotgun (WGS) entry which is preliminary data.</text>
</comment>